<evidence type="ECO:0000313" key="2">
    <source>
        <dbReference type="EMBL" id="CAK0808680.1"/>
    </source>
</evidence>
<name>A0ABN9QU86_9DINO</name>
<evidence type="ECO:0000313" key="3">
    <source>
        <dbReference type="Proteomes" id="UP001189429"/>
    </source>
</evidence>
<keyword evidence="3" id="KW-1185">Reference proteome</keyword>
<proteinExistence type="predicted"/>
<gene>
    <name evidence="2" type="ORF">PCOR1329_LOCUS14201</name>
</gene>
<organism evidence="2 3">
    <name type="scientific">Prorocentrum cordatum</name>
    <dbReference type="NCBI Taxonomy" id="2364126"/>
    <lineage>
        <taxon>Eukaryota</taxon>
        <taxon>Sar</taxon>
        <taxon>Alveolata</taxon>
        <taxon>Dinophyceae</taxon>
        <taxon>Prorocentrales</taxon>
        <taxon>Prorocentraceae</taxon>
        <taxon>Prorocentrum</taxon>
    </lineage>
</organism>
<feature type="non-terminal residue" evidence="2">
    <location>
        <position position="166"/>
    </location>
</feature>
<protein>
    <submittedName>
        <fullName evidence="2">Uncharacterized protein</fullName>
    </submittedName>
</protein>
<dbReference type="EMBL" id="CAUYUJ010004226">
    <property type="protein sequence ID" value="CAK0808680.1"/>
    <property type="molecule type" value="Genomic_DNA"/>
</dbReference>
<sequence length="166" mass="18525">MRRNTASRLRARLRQKLRYLARAAAGPPHPPRPDGLARGPKAVRRRHHVLSEPPQMPKMVKGDAIRRVVKLSPKHHDSSQTLGQERIPLCPRGQAARAVVALFGCMDVLWNCVYTPTALMASTAPSLSPRLHREAPPQQRKVTCCPNRKPLPCHRRCSIPCHMGGP</sequence>
<comment type="caution">
    <text evidence="2">The sequence shown here is derived from an EMBL/GenBank/DDBJ whole genome shotgun (WGS) entry which is preliminary data.</text>
</comment>
<reference evidence="2" key="1">
    <citation type="submission" date="2023-10" db="EMBL/GenBank/DDBJ databases">
        <authorList>
            <person name="Chen Y."/>
            <person name="Shah S."/>
            <person name="Dougan E. K."/>
            <person name="Thang M."/>
            <person name="Chan C."/>
        </authorList>
    </citation>
    <scope>NUCLEOTIDE SEQUENCE [LARGE SCALE GENOMIC DNA]</scope>
</reference>
<evidence type="ECO:0000256" key="1">
    <source>
        <dbReference type="SAM" id="MobiDB-lite"/>
    </source>
</evidence>
<dbReference type="Proteomes" id="UP001189429">
    <property type="component" value="Unassembled WGS sequence"/>
</dbReference>
<accession>A0ABN9QU86</accession>
<feature type="region of interest" description="Disordered" evidence="1">
    <location>
        <begin position="22"/>
        <end position="41"/>
    </location>
</feature>